<protein>
    <submittedName>
        <fullName evidence="1">Uncharacterized protein</fullName>
    </submittedName>
</protein>
<comment type="caution">
    <text evidence="1">The sequence shown here is derived from an EMBL/GenBank/DDBJ whole genome shotgun (WGS) entry which is preliminary data.</text>
</comment>
<evidence type="ECO:0000313" key="2">
    <source>
        <dbReference type="Proteomes" id="UP000826195"/>
    </source>
</evidence>
<proteinExistence type="predicted"/>
<dbReference type="AlphaFoldDB" id="A0AAV7J9P9"/>
<reference evidence="1 2" key="1">
    <citation type="journal article" date="2021" name="J. Hered.">
        <title>A chromosome-level genome assembly of the parasitoid wasp, Cotesia glomerata (Hymenoptera: Braconidae).</title>
        <authorList>
            <person name="Pinto B.J."/>
            <person name="Weis J.J."/>
            <person name="Gamble T."/>
            <person name="Ode P.J."/>
            <person name="Paul R."/>
            <person name="Zaspel J.M."/>
        </authorList>
    </citation>
    <scope>NUCLEOTIDE SEQUENCE [LARGE SCALE GENOMIC DNA]</scope>
    <source>
        <strain evidence="1">CgM1</strain>
    </source>
</reference>
<evidence type="ECO:0000313" key="1">
    <source>
        <dbReference type="EMBL" id="KAH0568778.1"/>
    </source>
</evidence>
<dbReference type="Proteomes" id="UP000826195">
    <property type="component" value="Unassembled WGS sequence"/>
</dbReference>
<keyword evidence="2" id="KW-1185">Reference proteome</keyword>
<dbReference type="EMBL" id="JAHXZJ010000001">
    <property type="protein sequence ID" value="KAH0568778.1"/>
    <property type="molecule type" value="Genomic_DNA"/>
</dbReference>
<name>A0AAV7J9P9_COTGL</name>
<organism evidence="1 2">
    <name type="scientific">Cotesia glomerata</name>
    <name type="common">Lepidopteran parasitic wasp</name>
    <name type="synonym">Apanteles glomeratus</name>
    <dbReference type="NCBI Taxonomy" id="32391"/>
    <lineage>
        <taxon>Eukaryota</taxon>
        <taxon>Metazoa</taxon>
        <taxon>Ecdysozoa</taxon>
        <taxon>Arthropoda</taxon>
        <taxon>Hexapoda</taxon>
        <taxon>Insecta</taxon>
        <taxon>Pterygota</taxon>
        <taxon>Neoptera</taxon>
        <taxon>Endopterygota</taxon>
        <taxon>Hymenoptera</taxon>
        <taxon>Apocrita</taxon>
        <taxon>Ichneumonoidea</taxon>
        <taxon>Braconidae</taxon>
        <taxon>Microgastrinae</taxon>
        <taxon>Cotesia</taxon>
    </lineage>
</organism>
<sequence length="85" mass="9927">MRNVNTRTLMIHDPIGRRSCQEDGISTRIISAAQLQGKMKKQQRALRRRYVYLPKAFTSRPIRMHGLRRQSGKTSSRRFIMDPGI</sequence>
<gene>
    <name evidence="1" type="ORF">KQX54_021470</name>
</gene>
<accession>A0AAV7J9P9</accession>